<evidence type="ECO:0000313" key="2">
    <source>
        <dbReference type="EMBL" id="CAH8353242.1"/>
    </source>
</evidence>
<reference evidence="2 3" key="1">
    <citation type="submission" date="2022-03" db="EMBL/GenBank/DDBJ databases">
        <authorList>
            <person name="Macdonald S."/>
            <person name="Ahmed S."/>
            <person name="Newling K."/>
        </authorList>
    </citation>
    <scope>NUCLEOTIDE SEQUENCE [LARGE SCALE GENOMIC DNA]</scope>
</reference>
<feature type="region of interest" description="Disordered" evidence="1">
    <location>
        <begin position="68"/>
        <end position="99"/>
    </location>
</feature>
<comment type="caution">
    <text evidence="2">The sequence shown here is derived from an EMBL/GenBank/DDBJ whole genome shotgun (WGS) entry which is preliminary data.</text>
</comment>
<dbReference type="Proteomes" id="UP001642260">
    <property type="component" value="Unassembled WGS sequence"/>
</dbReference>
<protein>
    <submittedName>
        <fullName evidence="2">Uncharacterized protein</fullName>
    </submittedName>
</protein>
<feature type="region of interest" description="Disordered" evidence="1">
    <location>
        <begin position="218"/>
        <end position="249"/>
    </location>
</feature>
<name>A0ABC8KCF2_ERUVS</name>
<dbReference type="AlphaFoldDB" id="A0ABC8KCF2"/>
<feature type="compositionally biased region" description="Acidic residues" evidence="1">
    <location>
        <begin position="68"/>
        <end position="84"/>
    </location>
</feature>
<evidence type="ECO:0000256" key="1">
    <source>
        <dbReference type="SAM" id="MobiDB-lite"/>
    </source>
</evidence>
<gene>
    <name evidence="2" type="ORF">ERUC_LOCUS18997</name>
</gene>
<keyword evidence="3" id="KW-1185">Reference proteome</keyword>
<evidence type="ECO:0000313" key="3">
    <source>
        <dbReference type="Proteomes" id="UP001642260"/>
    </source>
</evidence>
<sequence length="269" mass="30683">MIYDIFQDDIYLYISWTGNENLVDDIYSARADVKDCRVDVLEGLIKEGYDWSTHVWEVVKRVETSIHEEEEEADVEMENGDGEETNSIHSGSTRGKKKAIDHGFEKRKQKLLFERSNPPQLIVNDDLKKFLQSVIAASVTALGEKLKQKIQSRLDALECEIRQQLTNDINPAQGKGLSQESNVTDFDTTPLSKAQKPNPWWTPSTSFQASRVEIPKHTSSFGENWGTKHGRELKLTDDPSDPNKFADSPLTFVSDEIWNQFSDRSMKPM</sequence>
<dbReference type="EMBL" id="CAKOAT010179599">
    <property type="protein sequence ID" value="CAH8353242.1"/>
    <property type="molecule type" value="Genomic_DNA"/>
</dbReference>
<organism evidence="2 3">
    <name type="scientific">Eruca vesicaria subsp. sativa</name>
    <name type="common">Garden rocket</name>
    <name type="synonym">Eruca sativa</name>
    <dbReference type="NCBI Taxonomy" id="29727"/>
    <lineage>
        <taxon>Eukaryota</taxon>
        <taxon>Viridiplantae</taxon>
        <taxon>Streptophyta</taxon>
        <taxon>Embryophyta</taxon>
        <taxon>Tracheophyta</taxon>
        <taxon>Spermatophyta</taxon>
        <taxon>Magnoliopsida</taxon>
        <taxon>eudicotyledons</taxon>
        <taxon>Gunneridae</taxon>
        <taxon>Pentapetalae</taxon>
        <taxon>rosids</taxon>
        <taxon>malvids</taxon>
        <taxon>Brassicales</taxon>
        <taxon>Brassicaceae</taxon>
        <taxon>Brassiceae</taxon>
        <taxon>Eruca</taxon>
    </lineage>
</organism>
<accession>A0ABC8KCF2</accession>
<proteinExistence type="predicted"/>